<dbReference type="SMART" id="SM01012">
    <property type="entry name" value="ANTAR"/>
    <property type="match status" value="1"/>
</dbReference>
<gene>
    <name evidence="2" type="ORF">DVS28_a3218</name>
</gene>
<dbReference type="InterPro" id="IPR029016">
    <property type="entry name" value="GAF-like_dom_sf"/>
</dbReference>
<name>A0A346Y096_9ACTN</name>
<accession>A0A346Y096</accession>
<dbReference type="Proteomes" id="UP000264006">
    <property type="component" value="Chromosome"/>
</dbReference>
<reference evidence="2 3" key="1">
    <citation type="submission" date="2018-09" db="EMBL/GenBank/DDBJ databases">
        <title>Complete genome sequence of Euzebya sp. DY32-46 isolated from seawater of Pacific Ocean.</title>
        <authorList>
            <person name="Xu L."/>
            <person name="Wu Y.-H."/>
            <person name="Xu X.-W."/>
        </authorList>
    </citation>
    <scope>NUCLEOTIDE SEQUENCE [LARGE SCALE GENOMIC DNA]</scope>
    <source>
        <strain evidence="2 3">DY32-46</strain>
    </source>
</reference>
<dbReference type="SUPFAM" id="SSF55781">
    <property type="entry name" value="GAF domain-like"/>
    <property type="match status" value="1"/>
</dbReference>
<evidence type="ECO:0000313" key="3">
    <source>
        <dbReference type="Proteomes" id="UP000264006"/>
    </source>
</evidence>
<feature type="domain" description="ANTAR" evidence="1">
    <location>
        <begin position="160"/>
        <end position="223"/>
    </location>
</feature>
<dbReference type="Gene3D" id="3.30.450.40">
    <property type="match status" value="1"/>
</dbReference>
<keyword evidence="3" id="KW-1185">Reference proteome</keyword>
<dbReference type="OrthoDB" id="7466251at2"/>
<evidence type="ECO:0000313" key="2">
    <source>
        <dbReference type="EMBL" id="AXV07893.1"/>
    </source>
</evidence>
<protein>
    <recommendedName>
        <fullName evidence="1">ANTAR domain-containing protein</fullName>
    </recommendedName>
</protein>
<proteinExistence type="predicted"/>
<evidence type="ECO:0000259" key="1">
    <source>
        <dbReference type="SMART" id="SM01012"/>
    </source>
</evidence>
<dbReference type="InterPro" id="IPR005561">
    <property type="entry name" value="ANTAR"/>
</dbReference>
<organism evidence="2 3">
    <name type="scientific">Euzebya pacifica</name>
    <dbReference type="NCBI Taxonomy" id="1608957"/>
    <lineage>
        <taxon>Bacteria</taxon>
        <taxon>Bacillati</taxon>
        <taxon>Actinomycetota</taxon>
        <taxon>Nitriliruptoria</taxon>
        <taxon>Euzebyales</taxon>
    </lineage>
</organism>
<dbReference type="KEGG" id="euz:DVS28_a3218"/>
<sequence length="236" mass="24939">MNNGASRRLLLLRRVLACGPPPAFDQLCRVTAEVTGTTGATIVLLERGVVTGLLASSDPVASQLEALEHLLGEGPSVEAHEQGVVVQAELGSDEPRYNAYEHQAVSLGVATVAAFPMRVGLVRPGVVCTYRDTPGALEPDQVSDGTIMAELAAQSVLLAQTEASPGQLAHELEIGADLHAIVHQAAGMVAVQLEIPLTLALVRLRAHAFGSDQPLRDVAEAVVDRRLRFDDDAHEV</sequence>
<dbReference type="EMBL" id="CP031165">
    <property type="protein sequence ID" value="AXV07893.1"/>
    <property type="molecule type" value="Genomic_DNA"/>
</dbReference>
<dbReference type="AlphaFoldDB" id="A0A346Y096"/>
<dbReference type="GO" id="GO:0003723">
    <property type="term" value="F:RNA binding"/>
    <property type="evidence" value="ECO:0007669"/>
    <property type="project" value="InterPro"/>
</dbReference>